<reference evidence="3" key="2">
    <citation type="submission" date="2025-08" db="UniProtKB">
        <authorList>
            <consortium name="RefSeq"/>
        </authorList>
    </citation>
    <scope>IDENTIFICATION</scope>
    <source>
        <tissue evidence="3">Leaf</tissue>
    </source>
</reference>
<proteinExistence type="predicted"/>
<gene>
    <name evidence="3" type="primary">LOC130462654</name>
</gene>
<dbReference type="InterPro" id="IPR050796">
    <property type="entry name" value="SCF_F-box_component"/>
</dbReference>
<organism evidence="2 3">
    <name type="scientific">Spinacia oleracea</name>
    <name type="common">Spinach</name>
    <dbReference type="NCBI Taxonomy" id="3562"/>
    <lineage>
        <taxon>Eukaryota</taxon>
        <taxon>Viridiplantae</taxon>
        <taxon>Streptophyta</taxon>
        <taxon>Embryophyta</taxon>
        <taxon>Tracheophyta</taxon>
        <taxon>Spermatophyta</taxon>
        <taxon>Magnoliopsida</taxon>
        <taxon>eudicotyledons</taxon>
        <taxon>Gunneridae</taxon>
        <taxon>Pentapetalae</taxon>
        <taxon>Caryophyllales</taxon>
        <taxon>Chenopodiaceae</taxon>
        <taxon>Chenopodioideae</taxon>
        <taxon>Anserineae</taxon>
        <taxon>Spinacia</taxon>
    </lineage>
</organism>
<evidence type="ECO:0000313" key="2">
    <source>
        <dbReference type="Proteomes" id="UP000813463"/>
    </source>
</evidence>
<dbReference type="PANTHER" id="PTHR31672">
    <property type="entry name" value="BNACNNG10540D PROTEIN"/>
    <property type="match status" value="1"/>
</dbReference>
<evidence type="ECO:0000259" key="1">
    <source>
        <dbReference type="Pfam" id="PF07734"/>
    </source>
</evidence>
<accession>A0ABM3QVI5</accession>
<dbReference type="GeneID" id="130462654"/>
<dbReference type="Proteomes" id="UP000813463">
    <property type="component" value="Chromosome 6"/>
</dbReference>
<protein>
    <submittedName>
        <fullName evidence="3">F-box/kelch-repeat protein At3g06240-like</fullName>
    </submittedName>
</protein>
<dbReference type="NCBIfam" id="TIGR01640">
    <property type="entry name" value="F_box_assoc_1"/>
    <property type="match status" value="1"/>
</dbReference>
<dbReference type="SUPFAM" id="SSF69304">
    <property type="entry name" value="Tricorn protease N-terminal domain"/>
    <property type="match status" value="1"/>
</dbReference>
<dbReference type="Pfam" id="PF07734">
    <property type="entry name" value="FBA_1"/>
    <property type="match status" value="1"/>
</dbReference>
<feature type="domain" description="F-box associated beta-propeller type 1" evidence="1">
    <location>
        <begin position="7"/>
        <end position="213"/>
    </location>
</feature>
<keyword evidence="2" id="KW-1185">Reference proteome</keyword>
<dbReference type="InterPro" id="IPR017451">
    <property type="entry name" value="F-box-assoc_interact_dom"/>
</dbReference>
<dbReference type="InterPro" id="IPR006527">
    <property type="entry name" value="F-box-assoc_dom_typ1"/>
</dbReference>
<reference evidence="2" key="1">
    <citation type="journal article" date="2021" name="Nat. Commun.">
        <title>Genomic analyses provide insights into spinach domestication and the genetic basis of agronomic traits.</title>
        <authorList>
            <person name="Cai X."/>
            <person name="Sun X."/>
            <person name="Xu C."/>
            <person name="Sun H."/>
            <person name="Wang X."/>
            <person name="Ge C."/>
            <person name="Zhang Z."/>
            <person name="Wang Q."/>
            <person name="Fei Z."/>
            <person name="Jiao C."/>
            <person name="Wang Q."/>
        </authorList>
    </citation>
    <scope>NUCLEOTIDE SEQUENCE [LARGE SCALE GENOMIC DNA]</scope>
    <source>
        <strain evidence="2">cv. Varoflay</strain>
    </source>
</reference>
<sequence>MVDFSLYNPVTGSRNTVIPNYLTAGCFDRYGCRCMLGFGYDRTSDDYKIFYAMTTSSQPSVQSWIYSLKHNSWRRIIQPPPPLPIPLPFPHPRTKMVYYDNGLHWLVWDFNTNASYIFRFDLATEEYHQVEQPYYDDDDTFHVLAYRRRELLVLTELRGCLHLVEYTTSPSTRYASSWSKESEEKEVYYMRMWVMKNNYDGGSLNRSWVKLIDCLSLIKQVVSRVYTYTPPLPCAYSENGKEILIVLGERVFVKYDFSRGKLQSVKLCGLPNDWKYTYGRDFISWTSSFVSPSS</sequence>
<dbReference type="PANTHER" id="PTHR31672:SF13">
    <property type="entry name" value="F-BOX PROTEIN CPR30-LIKE"/>
    <property type="match status" value="1"/>
</dbReference>
<evidence type="ECO:0000313" key="3">
    <source>
        <dbReference type="RefSeq" id="XP_056687369.1"/>
    </source>
</evidence>
<name>A0ABM3QVI5_SPIOL</name>
<dbReference type="RefSeq" id="XP_056687369.1">
    <property type="nucleotide sequence ID" value="XM_056831391.1"/>
</dbReference>